<sequence length="121" mass="14025">MPTYEENEPSKEDEKEINSKKQEYYNINRKEEEIACGNKNNKNIFNLEIVQPNSEKKMTSTIKEKSGNNPPKISNLEENMIRTLEFEVKIVDSKKRGATELTTLDEEDEVGSIVEKTKQIK</sequence>
<name>A0A9I9ECA9_CUCME</name>
<evidence type="ECO:0000313" key="1">
    <source>
        <dbReference type="EnsemblPlants" id="MELO3C031802.2.1"/>
    </source>
</evidence>
<dbReference type="Gramene" id="MELO3C031802.2.1">
    <property type="protein sequence ID" value="MELO3C031802.2.1"/>
    <property type="gene ID" value="MELO3C031802.2"/>
</dbReference>
<reference evidence="1" key="1">
    <citation type="submission" date="2023-03" db="UniProtKB">
        <authorList>
            <consortium name="EnsemblPlants"/>
        </authorList>
    </citation>
    <scope>IDENTIFICATION</scope>
</reference>
<protein>
    <submittedName>
        <fullName evidence="1">Uncharacterized protein</fullName>
    </submittedName>
</protein>
<dbReference type="EnsemblPlants" id="MELO3C031802.2.1">
    <property type="protein sequence ID" value="MELO3C031802.2.1"/>
    <property type="gene ID" value="MELO3C031802.2"/>
</dbReference>
<proteinExistence type="predicted"/>
<accession>A0A9I9ECA9</accession>
<organism evidence="1">
    <name type="scientific">Cucumis melo</name>
    <name type="common">Muskmelon</name>
    <dbReference type="NCBI Taxonomy" id="3656"/>
    <lineage>
        <taxon>Eukaryota</taxon>
        <taxon>Viridiplantae</taxon>
        <taxon>Streptophyta</taxon>
        <taxon>Embryophyta</taxon>
        <taxon>Tracheophyta</taxon>
        <taxon>Spermatophyta</taxon>
        <taxon>Magnoliopsida</taxon>
        <taxon>eudicotyledons</taxon>
        <taxon>Gunneridae</taxon>
        <taxon>Pentapetalae</taxon>
        <taxon>rosids</taxon>
        <taxon>fabids</taxon>
        <taxon>Cucurbitales</taxon>
        <taxon>Cucurbitaceae</taxon>
        <taxon>Benincaseae</taxon>
        <taxon>Cucumis</taxon>
    </lineage>
</organism>
<dbReference type="AlphaFoldDB" id="A0A9I9ECA9"/>